<protein>
    <submittedName>
        <fullName evidence="2">Uncharacterized protein</fullName>
    </submittedName>
</protein>
<name>E2AQV9_CAMFO</name>
<evidence type="ECO:0000256" key="1">
    <source>
        <dbReference type="SAM" id="MobiDB-lite"/>
    </source>
</evidence>
<evidence type="ECO:0000313" key="2">
    <source>
        <dbReference type="EMBL" id="EFN64182.1"/>
    </source>
</evidence>
<sequence>MVFLYQRKNLSQCWLTLLKQQISDKPTWLLSSGCSRFVKLCCFDFLYSVRRTTSRRPFPQLIHKLGQNELSVYRAGIKALSETYSPQAGSFFHRCNVKNDAFTALELYYSITHGGHRNYYDHGAPKNTSSINQPEHSCEFRESYKLILSDARLYISRANELTSNLGKSSGDFHLAISTGPINCNNKILETLARPAENTNGRSANSSVASSENETSESPRDNFSTSKPVDMFDSNLSQLRGVDGAFTPTLLSLQTLLTNEVANHNGIAFSTEKFRRSWQLSRRIWLTIVSVDENTNSEMSRAISTRL</sequence>
<dbReference type="AlphaFoldDB" id="E2AQV9"/>
<dbReference type="InParanoid" id="E2AQV9"/>
<dbReference type="Proteomes" id="UP000000311">
    <property type="component" value="Unassembled WGS sequence"/>
</dbReference>
<dbReference type="EMBL" id="GL441840">
    <property type="protein sequence ID" value="EFN64182.1"/>
    <property type="molecule type" value="Genomic_DNA"/>
</dbReference>
<reference evidence="2 3" key="1">
    <citation type="journal article" date="2010" name="Science">
        <title>Genomic comparison of the ants Camponotus floridanus and Harpegnathos saltator.</title>
        <authorList>
            <person name="Bonasio R."/>
            <person name="Zhang G."/>
            <person name="Ye C."/>
            <person name="Mutti N.S."/>
            <person name="Fang X."/>
            <person name="Qin N."/>
            <person name="Donahue G."/>
            <person name="Yang P."/>
            <person name="Li Q."/>
            <person name="Li C."/>
            <person name="Zhang P."/>
            <person name="Huang Z."/>
            <person name="Berger S.L."/>
            <person name="Reinberg D."/>
            <person name="Wang J."/>
            <person name="Liebig J."/>
        </authorList>
    </citation>
    <scope>NUCLEOTIDE SEQUENCE [LARGE SCALE GENOMIC DNA]</scope>
    <source>
        <strain evidence="3">C129</strain>
    </source>
</reference>
<gene>
    <name evidence="2" type="ORF">EAG_10250</name>
</gene>
<proteinExistence type="predicted"/>
<organism evidence="3">
    <name type="scientific">Camponotus floridanus</name>
    <name type="common">Florida carpenter ant</name>
    <dbReference type="NCBI Taxonomy" id="104421"/>
    <lineage>
        <taxon>Eukaryota</taxon>
        <taxon>Metazoa</taxon>
        <taxon>Ecdysozoa</taxon>
        <taxon>Arthropoda</taxon>
        <taxon>Hexapoda</taxon>
        <taxon>Insecta</taxon>
        <taxon>Pterygota</taxon>
        <taxon>Neoptera</taxon>
        <taxon>Endopterygota</taxon>
        <taxon>Hymenoptera</taxon>
        <taxon>Apocrita</taxon>
        <taxon>Aculeata</taxon>
        <taxon>Formicoidea</taxon>
        <taxon>Formicidae</taxon>
        <taxon>Formicinae</taxon>
        <taxon>Camponotus</taxon>
    </lineage>
</organism>
<accession>E2AQV9</accession>
<feature type="compositionally biased region" description="Low complexity" evidence="1">
    <location>
        <begin position="202"/>
        <end position="212"/>
    </location>
</feature>
<evidence type="ECO:0000313" key="3">
    <source>
        <dbReference type="Proteomes" id="UP000000311"/>
    </source>
</evidence>
<feature type="region of interest" description="Disordered" evidence="1">
    <location>
        <begin position="194"/>
        <end position="227"/>
    </location>
</feature>
<keyword evidence="3" id="KW-1185">Reference proteome</keyword>